<dbReference type="Proteomes" id="UP000103309">
    <property type="component" value="Segment"/>
</dbReference>
<organismHost>
    <name type="scientific">Homo sapiens</name>
    <name type="common">Human</name>
    <dbReference type="NCBI Taxonomy" id="9606"/>
</organismHost>
<organism evidence="1 2">
    <name type="scientific">Orf virus</name>
    <name type="common">ORFV</name>
    <dbReference type="NCBI Taxonomy" id="10258"/>
    <lineage>
        <taxon>Viruses</taxon>
        <taxon>Varidnaviria</taxon>
        <taxon>Bamfordvirae</taxon>
        <taxon>Nucleocytoviricota</taxon>
        <taxon>Pokkesviricetes</taxon>
        <taxon>Chitovirales</taxon>
        <taxon>Poxviridae</taxon>
        <taxon>Chordopoxvirinae</taxon>
        <taxon>Parapoxvirus</taxon>
        <taxon>Parapoxvirus orf</taxon>
    </lineage>
</organism>
<name>F1AXA0_ORFV</name>
<evidence type="ECO:0000313" key="1">
    <source>
        <dbReference type="EMBL" id="ADY76858.1"/>
    </source>
</evidence>
<protein>
    <submittedName>
        <fullName evidence="1">PP226</fullName>
    </submittedName>
</protein>
<organismHost>
    <name type="scientific">Capra hircus</name>
    <name type="common">Goat</name>
    <dbReference type="NCBI Taxonomy" id="9925"/>
</organismHost>
<organismHost>
    <name type="scientific">Ovis aries</name>
    <name type="common">Sheep</name>
    <dbReference type="NCBI Taxonomy" id="9940"/>
</organismHost>
<reference evidence="1 2" key="1">
    <citation type="submission" date="2010-04" db="EMBL/GenBank/DDBJ databases">
        <title>Novel immune-modulators identified by a rapid, functional screen of the Parapox virus genome.</title>
        <authorList>
            <person name="McGuire M.J."/>
            <person name="Sykes K.F."/>
            <person name="Johnston S.A."/>
        </authorList>
    </citation>
    <scope>NUCLEOTIDE SEQUENCE [LARGE SCALE GENOMIC DNA]</scope>
    <source>
        <strain evidence="1">D1701</strain>
    </source>
</reference>
<evidence type="ECO:0000313" key="2">
    <source>
        <dbReference type="Proteomes" id="UP000103309"/>
    </source>
</evidence>
<dbReference type="EMBL" id="HM133903">
    <property type="protein sequence ID" value="ADY76858.1"/>
    <property type="molecule type" value="Genomic_DNA"/>
</dbReference>
<sequence>MSSSSRTTMGRPRYVMPFSDITLCAMSTSEPSRSQYSRASTSLYSARWLATYRTSVWMFFTPTLLRSCGENFSRSDAKMSRTSLPISTLVLNSLYSTT</sequence>
<proteinExistence type="predicted"/>
<accession>F1AXA0</accession>